<dbReference type="GO" id="GO:0046872">
    <property type="term" value="F:metal ion binding"/>
    <property type="evidence" value="ECO:0007669"/>
    <property type="project" value="UniProtKB-KW"/>
</dbReference>
<dbReference type="InterPro" id="IPR050316">
    <property type="entry name" value="Tyrosinase/Hemocyanin"/>
</dbReference>
<name>A0A1L9Q5E1_ASPVE</name>
<dbReference type="STRING" id="1036611.A0A1L9Q5E1"/>
<dbReference type="PANTHER" id="PTHR11474">
    <property type="entry name" value="TYROSINASE FAMILY MEMBER"/>
    <property type="match status" value="1"/>
</dbReference>
<dbReference type="InterPro" id="IPR002227">
    <property type="entry name" value="Tyrosinase_Cu-bd"/>
</dbReference>
<dbReference type="Proteomes" id="UP000184073">
    <property type="component" value="Unassembled WGS sequence"/>
</dbReference>
<gene>
    <name evidence="6" type="ORF">ASPVEDRAFT_90157</name>
</gene>
<evidence type="ECO:0000259" key="5">
    <source>
        <dbReference type="PROSITE" id="PS00498"/>
    </source>
</evidence>
<reference evidence="7" key="1">
    <citation type="journal article" date="2017" name="Genome Biol.">
        <title>Comparative genomics reveals high biological diversity and specific adaptations in the industrially and medically important fungal genus Aspergillus.</title>
        <authorList>
            <person name="de Vries R.P."/>
            <person name="Riley R."/>
            <person name="Wiebenga A."/>
            <person name="Aguilar-Osorio G."/>
            <person name="Amillis S."/>
            <person name="Uchima C.A."/>
            <person name="Anderluh G."/>
            <person name="Asadollahi M."/>
            <person name="Askin M."/>
            <person name="Barry K."/>
            <person name="Battaglia E."/>
            <person name="Bayram O."/>
            <person name="Benocci T."/>
            <person name="Braus-Stromeyer S.A."/>
            <person name="Caldana C."/>
            <person name="Canovas D."/>
            <person name="Cerqueira G.C."/>
            <person name="Chen F."/>
            <person name="Chen W."/>
            <person name="Choi C."/>
            <person name="Clum A."/>
            <person name="Dos Santos R.A."/>
            <person name="Damasio A.R."/>
            <person name="Diallinas G."/>
            <person name="Emri T."/>
            <person name="Fekete E."/>
            <person name="Flipphi M."/>
            <person name="Freyberg S."/>
            <person name="Gallo A."/>
            <person name="Gournas C."/>
            <person name="Habgood R."/>
            <person name="Hainaut M."/>
            <person name="Harispe M.L."/>
            <person name="Henrissat B."/>
            <person name="Hilden K.S."/>
            <person name="Hope R."/>
            <person name="Hossain A."/>
            <person name="Karabika E."/>
            <person name="Karaffa L."/>
            <person name="Karanyi Z."/>
            <person name="Krasevec N."/>
            <person name="Kuo A."/>
            <person name="Kusch H."/>
            <person name="LaButti K."/>
            <person name="Lagendijk E.L."/>
            <person name="Lapidus A."/>
            <person name="Levasseur A."/>
            <person name="Lindquist E."/>
            <person name="Lipzen A."/>
            <person name="Logrieco A.F."/>
            <person name="MacCabe A."/>
            <person name="Maekelae M.R."/>
            <person name="Malavazi I."/>
            <person name="Melin P."/>
            <person name="Meyer V."/>
            <person name="Mielnichuk N."/>
            <person name="Miskei M."/>
            <person name="Molnar A.P."/>
            <person name="Mule G."/>
            <person name="Ngan C.Y."/>
            <person name="Orejas M."/>
            <person name="Orosz E."/>
            <person name="Ouedraogo J.P."/>
            <person name="Overkamp K.M."/>
            <person name="Park H.-S."/>
            <person name="Perrone G."/>
            <person name="Piumi F."/>
            <person name="Punt P.J."/>
            <person name="Ram A.F."/>
            <person name="Ramon A."/>
            <person name="Rauscher S."/>
            <person name="Record E."/>
            <person name="Riano-Pachon D.M."/>
            <person name="Robert V."/>
            <person name="Roehrig J."/>
            <person name="Ruller R."/>
            <person name="Salamov A."/>
            <person name="Salih N.S."/>
            <person name="Samson R.A."/>
            <person name="Sandor E."/>
            <person name="Sanguinetti M."/>
            <person name="Schuetze T."/>
            <person name="Sepcic K."/>
            <person name="Shelest E."/>
            <person name="Sherlock G."/>
            <person name="Sophianopoulou V."/>
            <person name="Squina F.M."/>
            <person name="Sun H."/>
            <person name="Susca A."/>
            <person name="Todd R.B."/>
            <person name="Tsang A."/>
            <person name="Unkles S.E."/>
            <person name="van de Wiele N."/>
            <person name="van Rossen-Uffink D."/>
            <person name="Oliveira J.V."/>
            <person name="Vesth T.C."/>
            <person name="Visser J."/>
            <person name="Yu J.-H."/>
            <person name="Zhou M."/>
            <person name="Andersen M.R."/>
            <person name="Archer D.B."/>
            <person name="Baker S.E."/>
            <person name="Benoit I."/>
            <person name="Brakhage A.A."/>
            <person name="Braus G.H."/>
            <person name="Fischer R."/>
            <person name="Frisvad J.C."/>
            <person name="Goldman G.H."/>
            <person name="Houbraken J."/>
            <person name="Oakley B."/>
            <person name="Pocsi I."/>
            <person name="Scazzocchio C."/>
            <person name="Seiboth B."/>
            <person name="vanKuyk P.A."/>
            <person name="Wortman J."/>
            <person name="Dyer P.S."/>
            <person name="Grigoriev I.V."/>
        </authorList>
    </citation>
    <scope>NUCLEOTIDE SEQUENCE [LARGE SCALE GENOMIC DNA]</scope>
    <source>
        <strain evidence="7">CBS 583.65</strain>
    </source>
</reference>
<dbReference type="AlphaFoldDB" id="A0A1L9Q5E1"/>
<evidence type="ECO:0000256" key="2">
    <source>
        <dbReference type="ARBA" id="ARBA00023008"/>
    </source>
</evidence>
<dbReference type="PANTHER" id="PTHR11474:SF126">
    <property type="entry name" value="TYROSINASE-LIKE PROTEIN TYR-1-RELATED"/>
    <property type="match status" value="1"/>
</dbReference>
<dbReference type="PRINTS" id="PR00092">
    <property type="entry name" value="TYROSINASE"/>
</dbReference>
<dbReference type="VEuPathDB" id="FungiDB:ASPVEDRAFT_90157"/>
<dbReference type="PROSITE" id="PS00497">
    <property type="entry name" value="TYROSINASE_1"/>
    <property type="match status" value="1"/>
</dbReference>
<dbReference type="SUPFAM" id="SSF48056">
    <property type="entry name" value="Di-copper centre-containing domain"/>
    <property type="match status" value="1"/>
</dbReference>
<keyword evidence="1" id="KW-0479">Metal-binding</keyword>
<evidence type="ECO:0000313" key="7">
    <source>
        <dbReference type="Proteomes" id="UP000184073"/>
    </source>
</evidence>
<feature type="chain" id="PRO_5012611923" description="Tyrosinase copper-binding domain-containing protein" evidence="3">
    <location>
        <begin position="19"/>
        <end position="344"/>
    </location>
</feature>
<proteinExistence type="predicted"/>
<dbReference type="EMBL" id="KV878141">
    <property type="protein sequence ID" value="OJJ08951.1"/>
    <property type="molecule type" value="Genomic_DNA"/>
</dbReference>
<protein>
    <recommendedName>
        <fullName evidence="4 5">Tyrosinase copper-binding domain-containing protein</fullName>
    </recommendedName>
</protein>
<keyword evidence="2" id="KW-0186">Copper</keyword>
<evidence type="ECO:0000313" key="6">
    <source>
        <dbReference type="EMBL" id="OJJ08951.1"/>
    </source>
</evidence>
<keyword evidence="7" id="KW-1185">Reference proteome</keyword>
<dbReference type="Pfam" id="PF00264">
    <property type="entry name" value="Tyrosinase"/>
    <property type="match status" value="1"/>
</dbReference>
<dbReference type="GO" id="GO:0016491">
    <property type="term" value="F:oxidoreductase activity"/>
    <property type="evidence" value="ECO:0007669"/>
    <property type="project" value="InterPro"/>
</dbReference>
<keyword evidence="3" id="KW-0732">Signal</keyword>
<dbReference type="OrthoDB" id="6132182at2759"/>
<feature type="domain" description="Tyrosinase copper-binding" evidence="5">
    <location>
        <begin position="266"/>
        <end position="277"/>
    </location>
</feature>
<evidence type="ECO:0000256" key="3">
    <source>
        <dbReference type="SAM" id="SignalP"/>
    </source>
</evidence>
<accession>A0A1L9Q5E1</accession>
<evidence type="ECO:0000256" key="1">
    <source>
        <dbReference type="ARBA" id="ARBA00022723"/>
    </source>
</evidence>
<dbReference type="Gene3D" id="1.10.1280.10">
    <property type="entry name" value="Di-copper center containing domain from catechol oxidase"/>
    <property type="match status" value="1"/>
</dbReference>
<evidence type="ECO:0000259" key="4">
    <source>
        <dbReference type="PROSITE" id="PS00497"/>
    </source>
</evidence>
<dbReference type="RefSeq" id="XP_040674713.1">
    <property type="nucleotide sequence ID" value="XM_040818746.1"/>
</dbReference>
<dbReference type="PROSITE" id="PS00498">
    <property type="entry name" value="TYROSINASE_2"/>
    <property type="match status" value="1"/>
</dbReference>
<dbReference type="GeneID" id="63734257"/>
<dbReference type="InterPro" id="IPR008922">
    <property type="entry name" value="Di-copper_centre_dom_sf"/>
</dbReference>
<feature type="signal peptide" evidence="3">
    <location>
        <begin position="1"/>
        <end position="18"/>
    </location>
</feature>
<feature type="domain" description="Tyrosinase copper-binding" evidence="4">
    <location>
        <begin position="89"/>
        <end position="106"/>
    </location>
</feature>
<sequence>MRLAKILSSLALLHLASAAPQACQPQTPPSCTDPPVRKEWRQLSAQEKAEYIDAVYCLTNLDPKSGLAGALNRFDDFQAVHSSQTPNIHFVGHFLLWHRYFVASYEKSLREECGYKGAQPYWNWSQDASNNLTSTAIFETEIFDPDTGFGGNGARVEISDPTKNPFNLTGRLGGGCVQDGPFTADKFQPHHADGGCLKRDYIPWVMNSFAQQSLVDHVQSQTDYASFARALENIPSFTQPNIHGSGHFGVGGVLGTLGNQYESPGDPLFYLHHGNLDRIFWEWQQKDLPTRLHQVGGPVKALDFSGKNVTLDFKVNIGALAPNRTLEQLLNTHSNDLCYTYDSA</sequence>
<organism evidence="6 7">
    <name type="scientific">Aspergillus versicolor CBS 583.65</name>
    <dbReference type="NCBI Taxonomy" id="1036611"/>
    <lineage>
        <taxon>Eukaryota</taxon>
        <taxon>Fungi</taxon>
        <taxon>Dikarya</taxon>
        <taxon>Ascomycota</taxon>
        <taxon>Pezizomycotina</taxon>
        <taxon>Eurotiomycetes</taxon>
        <taxon>Eurotiomycetidae</taxon>
        <taxon>Eurotiales</taxon>
        <taxon>Aspergillaceae</taxon>
        <taxon>Aspergillus</taxon>
        <taxon>Aspergillus subgen. Nidulantes</taxon>
    </lineage>
</organism>